<sequence>MPTTAPASAVLAAARAVDDAVRSYGMAGRTPFGPVFGVAPFGPDVDGALRDSATRVELLIGRTEDDAEPFVRAVPAIARLRSLGPVGRAVARRIVAAVTRKVFVTSEIERVWSTAGGRIATYRVAWAPANAPFGATHCIELPLLFGGDWSDAPMLAGERPPDALAAAVRHTWTTFAMVGVAGLPRERIVFS</sequence>
<evidence type="ECO:0000313" key="2">
    <source>
        <dbReference type="Proteomes" id="UP000182054"/>
    </source>
</evidence>
<accession>A0A1I0TPG7</accession>
<dbReference type="Proteomes" id="UP000182054">
    <property type="component" value="Unassembled WGS sequence"/>
</dbReference>
<dbReference type="AlphaFoldDB" id="A0A1I0TPG7"/>
<organism evidence="1 2">
    <name type="scientific">Rhodococcoides kroppenstedtii</name>
    <dbReference type="NCBI Taxonomy" id="293050"/>
    <lineage>
        <taxon>Bacteria</taxon>
        <taxon>Bacillati</taxon>
        <taxon>Actinomycetota</taxon>
        <taxon>Actinomycetes</taxon>
        <taxon>Mycobacteriales</taxon>
        <taxon>Nocardiaceae</taxon>
        <taxon>Rhodococcoides</taxon>
    </lineage>
</organism>
<proteinExistence type="predicted"/>
<dbReference type="Gene3D" id="3.40.50.1820">
    <property type="entry name" value="alpha/beta hydrolase"/>
    <property type="match status" value="1"/>
</dbReference>
<dbReference type="SUPFAM" id="SSF53474">
    <property type="entry name" value="alpha/beta-Hydrolases"/>
    <property type="match status" value="1"/>
</dbReference>
<reference evidence="1 2" key="1">
    <citation type="submission" date="2016-10" db="EMBL/GenBank/DDBJ databases">
        <authorList>
            <person name="de Groot N.N."/>
        </authorList>
    </citation>
    <scope>NUCLEOTIDE SEQUENCE [LARGE SCALE GENOMIC DNA]</scope>
    <source>
        <strain evidence="1 2">DSM 44908</strain>
    </source>
</reference>
<evidence type="ECO:0000313" key="1">
    <source>
        <dbReference type="EMBL" id="SFA53640.1"/>
    </source>
</evidence>
<dbReference type="RefSeq" id="WP_068366149.1">
    <property type="nucleotide sequence ID" value="NZ_FOJN01000008.1"/>
</dbReference>
<dbReference type="InterPro" id="IPR029058">
    <property type="entry name" value="AB_hydrolase_fold"/>
</dbReference>
<name>A0A1I0TPG7_9NOCA</name>
<gene>
    <name evidence="1" type="ORF">SAMN05444374_108115</name>
</gene>
<protein>
    <submittedName>
        <fullName evidence="1">Para-nitrobenzyl esterase</fullName>
    </submittedName>
</protein>
<dbReference type="OrthoDB" id="3199405at2"/>
<dbReference type="EMBL" id="FOJN01000008">
    <property type="protein sequence ID" value="SFA53640.1"/>
    <property type="molecule type" value="Genomic_DNA"/>
</dbReference>
<dbReference type="GeneID" id="85486209"/>